<dbReference type="Pfam" id="PF01762">
    <property type="entry name" value="Galactosyl_T"/>
    <property type="match status" value="1"/>
</dbReference>
<feature type="compositionally biased region" description="Basic and acidic residues" evidence="10">
    <location>
        <begin position="73"/>
        <end position="83"/>
    </location>
</feature>
<dbReference type="GO" id="GO:0016758">
    <property type="term" value="F:hexosyltransferase activity"/>
    <property type="evidence" value="ECO:0007669"/>
    <property type="project" value="InterPro"/>
</dbReference>
<dbReference type="RefSeq" id="XP_060453777.1">
    <property type="nucleotide sequence ID" value="XM_060596822.1"/>
</dbReference>
<evidence type="ECO:0008006" key="13">
    <source>
        <dbReference type="Google" id="ProtNLM"/>
    </source>
</evidence>
<evidence type="ECO:0000256" key="9">
    <source>
        <dbReference type="ARBA" id="ARBA00023136"/>
    </source>
</evidence>
<dbReference type="PANTHER" id="PTHR11214:SF333">
    <property type="entry name" value="GLYCOSYLTRANSFERASE FAMILY 31 PROTEIN"/>
    <property type="match status" value="1"/>
</dbReference>
<dbReference type="InterPro" id="IPR002659">
    <property type="entry name" value="Glyco_trans_31"/>
</dbReference>
<evidence type="ECO:0000313" key="11">
    <source>
        <dbReference type="EMBL" id="BEI88511.1"/>
    </source>
</evidence>
<dbReference type="PANTHER" id="PTHR11214">
    <property type="entry name" value="BETA-1,3-N-ACETYLGLUCOSAMINYLTRANSFERASE"/>
    <property type="match status" value="1"/>
</dbReference>
<evidence type="ECO:0000256" key="3">
    <source>
        <dbReference type="ARBA" id="ARBA00022676"/>
    </source>
</evidence>
<dbReference type="GO" id="GO:0000139">
    <property type="term" value="C:Golgi membrane"/>
    <property type="evidence" value="ECO:0007669"/>
    <property type="project" value="UniProtKB-SubCell"/>
</dbReference>
<gene>
    <name evidence="11" type="ORF">CcaverHIS019_0112290</name>
</gene>
<dbReference type="GO" id="GO:0051072">
    <property type="term" value="P:4,6-pyruvylated galactose residue biosynthetic process"/>
    <property type="evidence" value="ECO:0007669"/>
    <property type="project" value="TreeGrafter"/>
</dbReference>
<keyword evidence="8" id="KW-0333">Golgi apparatus</keyword>
<organism evidence="11 12">
    <name type="scientific">Cutaneotrichosporon cavernicola</name>
    <dbReference type="NCBI Taxonomy" id="279322"/>
    <lineage>
        <taxon>Eukaryota</taxon>
        <taxon>Fungi</taxon>
        <taxon>Dikarya</taxon>
        <taxon>Basidiomycota</taxon>
        <taxon>Agaricomycotina</taxon>
        <taxon>Tremellomycetes</taxon>
        <taxon>Trichosporonales</taxon>
        <taxon>Trichosporonaceae</taxon>
        <taxon>Cutaneotrichosporon</taxon>
    </lineage>
</organism>
<evidence type="ECO:0000256" key="5">
    <source>
        <dbReference type="ARBA" id="ARBA00022692"/>
    </source>
</evidence>
<protein>
    <recommendedName>
        <fullName evidence="13">Glycosyltransferase family 31 protein</fullName>
    </recommendedName>
</protein>
<evidence type="ECO:0000313" key="12">
    <source>
        <dbReference type="Proteomes" id="UP001233271"/>
    </source>
</evidence>
<comment type="subcellular location">
    <subcellularLocation>
        <location evidence="1">Golgi apparatus membrane</location>
        <topology evidence="1">Single-pass type II membrane protein</topology>
    </subcellularLocation>
</comment>
<reference evidence="11" key="1">
    <citation type="journal article" date="2023" name="BMC Genomics">
        <title>Chromosome-level genome assemblies of Cutaneotrichosporon spp. (Trichosporonales, Basidiomycota) reveal imbalanced evolution between nucleotide sequences and chromosome synteny.</title>
        <authorList>
            <person name="Kobayashi Y."/>
            <person name="Kayamori A."/>
            <person name="Aoki K."/>
            <person name="Shiwa Y."/>
            <person name="Matsutani M."/>
            <person name="Fujita N."/>
            <person name="Sugita T."/>
            <person name="Iwasaki W."/>
            <person name="Tanaka N."/>
            <person name="Takashima M."/>
        </authorList>
    </citation>
    <scope>NUCLEOTIDE SEQUENCE</scope>
    <source>
        <strain evidence="11">HIS019</strain>
    </source>
</reference>
<feature type="region of interest" description="Disordered" evidence="10">
    <location>
        <begin position="1"/>
        <end position="123"/>
    </location>
</feature>
<evidence type="ECO:0000256" key="6">
    <source>
        <dbReference type="ARBA" id="ARBA00022968"/>
    </source>
</evidence>
<evidence type="ECO:0000256" key="7">
    <source>
        <dbReference type="ARBA" id="ARBA00022989"/>
    </source>
</evidence>
<proteinExistence type="inferred from homology"/>
<keyword evidence="4" id="KW-0808">Transferase</keyword>
<feature type="compositionally biased region" description="Basic residues" evidence="10">
    <location>
        <begin position="14"/>
        <end position="26"/>
    </location>
</feature>
<accession>A0AA48HZV5</accession>
<name>A0AA48HZV5_9TREE</name>
<evidence type="ECO:0000256" key="4">
    <source>
        <dbReference type="ARBA" id="ARBA00022679"/>
    </source>
</evidence>
<feature type="compositionally biased region" description="Polar residues" evidence="10">
    <location>
        <begin position="180"/>
        <end position="206"/>
    </location>
</feature>
<keyword evidence="6" id="KW-0735">Signal-anchor</keyword>
<keyword evidence="3" id="KW-0328">Glycosyltransferase</keyword>
<feature type="region of interest" description="Disordered" evidence="10">
    <location>
        <begin position="177"/>
        <end position="243"/>
    </location>
</feature>
<sequence length="794" mass="89686">MATFDEFPSASSSARRRLSNPTRRRGSLMQDLKPTTERSPSGTRRGSNPPGPPLSPSATGPSFARSPLPTQQEHSRSESKSSDEETDAMTVRSTLMPQHAMRAPSGTPGDPPPPYRAPVAPRLQRVSISPGLSPIPVSSTFSATATMPLELLPLPQDPNHILPLSTPPPASRESLDYVAQASSGHGSTPRTSMSLSEEMSWGTGNRSYSDSSAGDDDDCPTASSGWWKRSHGRGPSVQSMRRPATSRLPFGTRQWAWLLGPFKPLTRPYDYMSLVDSTIKRGRSDREQIYATTTRRKSRTLLGSQYLAYAVDWVQSEPWAVVLFLFVFAIFSICLGCGIKYVLDPDKAALPWREYASLDYPTIFSIQDADWDNSALGGHLPPLSALKPVTAHHSLWPYPGHDYAPHQENMHGRSRVDDLEPTTVFIAVFTYDVGVDRRNLIRQSYASHPRSRTPGTEGVRLRFVMGRPRPQFKQMVDAEMEEYKDIVVLDMDENMNDGKTHKFISWAADHAIVPDYEYPSHPRSEASAEEFVAQREAGKEAVPIYRGEKKPDYIVKADDDSFIMLGEFERHLRVTRRTKTVWGYLVRERFMAGECYALSRDLAEYIRDTEELRDHVEGKEDKLVSQWLRTHPDKEEILWYSERTWIYDHPKSGTVYAHGFLFPDEVARVRAERLNGLSDEERIQRTQFGADMDAYSTVSQFGKRYRPPLRGLSFDEATETLVEGSPMSRLRTEAVDKYAHSRADMAARVDALMASRPRLEERYLGAERGGTVVVHYIKRREWFEETGRVLLGEN</sequence>
<dbReference type="KEGG" id="ccac:CcaHIS019_0112290"/>
<keyword evidence="9" id="KW-0472">Membrane</keyword>
<evidence type="ECO:0000256" key="2">
    <source>
        <dbReference type="ARBA" id="ARBA00008661"/>
    </source>
</evidence>
<keyword evidence="7" id="KW-1133">Transmembrane helix</keyword>
<evidence type="ECO:0000256" key="10">
    <source>
        <dbReference type="SAM" id="MobiDB-lite"/>
    </source>
</evidence>
<dbReference type="GeneID" id="85492382"/>
<comment type="similarity">
    <text evidence="2">Belongs to the glycosyltransferase 31 family.</text>
</comment>
<dbReference type="EMBL" id="AP028212">
    <property type="protein sequence ID" value="BEI88511.1"/>
    <property type="molecule type" value="Genomic_DNA"/>
</dbReference>
<dbReference type="Proteomes" id="UP001233271">
    <property type="component" value="Chromosome 1"/>
</dbReference>
<keyword evidence="5" id="KW-0812">Transmembrane</keyword>
<keyword evidence="12" id="KW-1185">Reference proteome</keyword>
<dbReference type="AlphaFoldDB" id="A0AA48HZV5"/>
<evidence type="ECO:0000256" key="8">
    <source>
        <dbReference type="ARBA" id="ARBA00023034"/>
    </source>
</evidence>
<evidence type="ECO:0000256" key="1">
    <source>
        <dbReference type="ARBA" id="ARBA00004323"/>
    </source>
</evidence>